<comment type="caution">
    <text evidence="3">The sequence shown here is derived from an EMBL/GenBank/DDBJ whole genome shotgun (WGS) entry which is preliminary data.</text>
</comment>
<dbReference type="SUPFAM" id="SSF46785">
    <property type="entry name" value="Winged helix' DNA-binding domain"/>
    <property type="match status" value="1"/>
</dbReference>
<keyword evidence="4" id="KW-1185">Reference proteome</keyword>
<dbReference type="InterPro" id="IPR039422">
    <property type="entry name" value="MarR/SlyA-like"/>
</dbReference>
<accession>A0ABT8MYA8</accession>
<dbReference type="Pfam" id="PF12802">
    <property type="entry name" value="MarR_2"/>
    <property type="match status" value="1"/>
</dbReference>
<gene>
    <name evidence="3" type="ORF">QWY14_02460</name>
</gene>
<evidence type="ECO:0000313" key="3">
    <source>
        <dbReference type="EMBL" id="MDN7240630.1"/>
    </source>
</evidence>
<dbReference type="RefSeq" id="WP_301722533.1">
    <property type="nucleotide sequence ID" value="NZ_JAUJWV010000001.1"/>
</dbReference>
<dbReference type="SMART" id="SM00347">
    <property type="entry name" value="HTH_MARR"/>
    <property type="match status" value="1"/>
</dbReference>
<dbReference type="Proteomes" id="UP001172055">
    <property type="component" value="Unassembled WGS sequence"/>
</dbReference>
<dbReference type="InterPro" id="IPR000835">
    <property type="entry name" value="HTH_MarR-typ"/>
</dbReference>
<dbReference type="InterPro" id="IPR036388">
    <property type="entry name" value="WH-like_DNA-bd_sf"/>
</dbReference>
<dbReference type="PANTHER" id="PTHR33164">
    <property type="entry name" value="TRANSCRIPTIONAL REGULATOR, MARR FAMILY"/>
    <property type="match status" value="1"/>
</dbReference>
<dbReference type="PANTHER" id="PTHR33164:SF43">
    <property type="entry name" value="HTH-TYPE TRANSCRIPTIONAL REPRESSOR YETL"/>
    <property type="match status" value="1"/>
</dbReference>
<proteinExistence type="predicted"/>
<dbReference type="PROSITE" id="PS50995">
    <property type="entry name" value="HTH_MARR_2"/>
    <property type="match status" value="1"/>
</dbReference>
<evidence type="ECO:0000313" key="4">
    <source>
        <dbReference type="Proteomes" id="UP001172055"/>
    </source>
</evidence>
<organism evidence="3 4">
    <name type="scientific">Planococcus shixiaomingii</name>
    <dbReference type="NCBI Taxonomy" id="3058393"/>
    <lineage>
        <taxon>Bacteria</taxon>
        <taxon>Bacillati</taxon>
        <taxon>Bacillota</taxon>
        <taxon>Bacilli</taxon>
        <taxon>Bacillales</taxon>
        <taxon>Caryophanaceae</taxon>
        <taxon>Planococcus</taxon>
    </lineage>
</organism>
<sequence>MSETTVKTKLDRFIEKSQSLERTYEEYALSKGLTYMSFTVLGIIYDNPESCTQKLICERSLYTKQSVNLIIKSFWKDGYVELKEDPADRRNKKIYFTEKGQVYADEVIGNLLNVEKQAMEQLSDEQWEQLLQMVDVFEKNFLAGIANLLPSKE</sequence>
<protein>
    <submittedName>
        <fullName evidence="3">MarR family winged helix-turn-helix transcriptional regulator</fullName>
    </submittedName>
</protein>
<dbReference type="Gene3D" id="1.10.10.10">
    <property type="entry name" value="Winged helix-like DNA-binding domain superfamily/Winged helix DNA-binding domain"/>
    <property type="match status" value="1"/>
</dbReference>
<reference evidence="3 4" key="1">
    <citation type="submission" date="2023-06" db="EMBL/GenBank/DDBJ databases">
        <title>Novel species in genus Planococcus.</title>
        <authorList>
            <person name="Ning S."/>
        </authorList>
    </citation>
    <scope>NUCLEOTIDE SEQUENCE [LARGE SCALE GENOMIC DNA]</scope>
    <source>
        <strain evidence="3 4">N028</strain>
    </source>
</reference>
<evidence type="ECO:0000256" key="1">
    <source>
        <dbReference type="ARBA" id="ARBA00023125"/>
    </source>
</evidence>
<dbReference type="EMBL" id="JAUJWV010000001">
    <property type="protein sequence ID" value="MDN7240630.1"/>
    <property type="molecule type" value="Genomic_DNA"/>
</dbReference>
<name>A0ABT8MYA8_9BACL</name>
<keyword evidence="1" id="KW-0238">DNA-binding</keyword>
<dbReference type="InterPro" id="IPR036390">
    <property type="entry name" value="WH_DNA-bd_sf"/>
</dbReference>
<feature type="domain" description="HTH marR-type" evidence="2">
    <location>
        <begin position="1"/>
        <end position="139"/>
    </location>
</feature>
<evidence type="ECO:0000259" key="2">
    <source>
        <dbReference type="PROSITE" id="PS50995"/>
    </source>
</evidence>